<gene>
    <name evidence="12" type="ORF">SAMN05216287_1855</name>
</gene>
<evidence type="ECO:0000313" key="12">
    <source>
        <dbReference type="EMBL" id="SDW90509.1"/>
    </source>
</evidence>
<evidence type="ECO:0000256" key="10">
    <source>
        <dbReference type="ARBA" id="ARBA00048873"/>
    </source>
</evidence>
<dbReference type="SUPFAM" id="SSF51735">
    <property type="entry name" value="NAD(P)-binding Rossmann-fold domains"/>
    <property type="match status" value="1"/>
</dbReference>
<dbReference type="PANTHER" id="PTHR43639:SF6">
    <property type="entry name" value="DIHYDROMONAPTERIN REDUCTASE"/>
    <property type="match status" value="1"/>
</dbReference>
<dbReference type="GO" id="GO:0006730">
    <property type="term" value="P:one-carbon metabolic process"/>
    <property type="evidence" value="ECO:0007669"/>
    <property type="project" value="UniProtKB-KW"/>
</dbReference>
<evidence type="ECO:0000256" key="9">
    <source>
        <dbReference type="ARBA" id="ARBA00042299"/>
    </source>
</evidence>
<dbReference type="PANTHER" id="PTHR43639">
    <property type="entry name" value="OXIDOREDUCTASE, SHORT-CHAIN DEHYDROGENASE/REDUCTASE FAMILY (AFU_ORTHOLOGUE AFUA_5G02870)"/>
    <property type="match status" value="1"/>
</dbReference>
<dbReference type="AlphaFoldDB" id="A0A1H2XE18"/>
<dbReference type="STRING" id="1007099.SAMN05216287_1855"/>
<sequence>MTTPLLITGTSKRVGYELALSLAERGYEILSVNRTDTSPKHPRIVHFQADLMDRAQRERLVAHVRTRHDALRGIVHNASQWLDDSLENLEAMLRLHVEAPFQLNLELGDWLKKAGRADIIHICDESASRGSKNHVAYAASKAALQNMTLSFAEMYAPNVRVNSISPGLLILKEDSTPEYVEKTFRKALLEFEPGAEPLIQTVAYLLESNYTTGSNVVINGGRHLRKEAPLD</sequence>
<evidence type="ECO:0000256" key="7">
    <source>
        <dbReference type="ARBA" id="ARBA00039145"/>
    </source>
</evidence>
<evidence type="ECO:0000256" key="4">
    <source>
        <dbReference type="ARBA" id="ARBA00023002"/>
    </source>
</evidence>
<evidence type="ECO:0000256" key="11">
    <source>
        <dbReference type="ARBA" id="ARBA00049376"/>
    </source>
</evidence>
<dbReference type="Proteomes" id="UP000243778">
    <property type="component" value="Unassembled WGS sequence"/>
</dbReference>
<evidence type="ECO:0000313" key="13">
    <source>
        <dbReference type="Proteomes" id="UP000243778"/>
    </source>
</evidence>
<accession>A0A1H2XE18</accession>
<keyword evidence="3" id="KW-0521">NADP</keyword>
<dbReference type="Pfam" id="PF00106">
    <property type="entry name" value="adh_short"/>
    <property type="match status" value="1"/>
</dbReference>
<comment type="function">
    <text evidence="5">Catalyzes the reduction of dihydromonapterin to tetrahydromonapterin. Also has lower activity with dihydrofolate.</text>
</comment>
<comment type="catalytic activity">
    <reaction evidence="10">
        <text>(6S)-5,6,7,8-tetrahydrofolate + NADP(+) = 7,8-dihydrofolate + NADPH + H(+)</text>
        <dbReference type="Rhea" id="RHEA:15009"/>
        <dbReference type="ChEBI" id="CHEBI:15378"/>
        <dbReference type="ChEBI" id="CHEBI:57451"/>
        <dbReference type="ChEBI" id="CHEBI:57453"/>
        <dbReference type="ChEBI" id="CHEBI:57783"/>
        <dbReference type="ChEBI" id="CHEBI:58349"/>
        <dbReference type="EC" id="1.5.1.3"/>
    </reaction>
</comment>
<keyword evidence="13" id="KW-1185">Reference proteome</keyword>
<proteinExistence type="inferred from homology"/>
<dbReference type="EC" id="1.5.1.3" evidence="1"/>
<comment type="catalytic activity">
    <reaction evidence="11">
        <text>7,8-dihydromonapterin + NADPH + H(+) = 5,6,7,8-tetrahydromonapterin + NADP(+)</text>
        <dbReference type="Rhea" id="RHEA:34847"/>
        <dbReference type="ChEBI" id="CHEBI:15378"/>
        <dbReference type="ChEBI" id="CHEBI:57783"/>
        <dbReference type="ChEBI" id="CHEBI:58349"/>
        <dbReference type="ChEBI" id="CHEBI:71175"/>
        <dbReference type="ChEBI" id="CHEBI:71177"/>
        <dbReference type="EC" id="1.5.1.50"/>
    </reaction>
</comment>
<dbReference type="GO" id="GO:0004146">
    <property type="term" value="F:dihydrofolate reductase activity"/>
    <property type="evidence" value="ECO:0007669"/>
    <property type="project" value="UniProtKB-EC"/>
</dbReference>
<evidence type="ECO:0000256" key="2">
    <source>
        <dbReference type="ARBA" id="ARBA00022563"/>
    </source>
</evidence>
<dbReference type="InterPro" id="IPR002347">
    <property type="entry name" value="SDR_fam"/>
</dbReference>
<dbReference type="OrthoDB" id="9793499at2"/>
<dbReference type="InterPro" id="IPR020904">
    <property type="entry name" value="Sc_DH/Rdtase_CS"/>
</dbReference>
<evidence type="ECO:0000256" key="5">
    <source>
        <dbReference type="ARBA" id="ARBA00037508"/>
    </source>
</evidence>
<comment type="similarity">
    <text evidence="6">Belongs to the short-chain dehydrogenases/reductases (SDR) family. FolM subfamily.</text>
</comment>
<protein>
    <recommendedName>
        <fullName evidence="8">Dihydromonapterin reductase</fullName>
        <ecNumber evidence="1">1.5.1.3</ecNumber>
        <ecNumber evidence="7">1.5.1.50</ecNumber>
    </recommendedName>
    <alternativeName>
        <fullName evidence="9">Dihydrofolate reductase</fullName>
    </alternativeName>
</protein>
<dbReference type="PRINTS" id="PR00081">
    <property type="entry name" value="GDHRDH"/>
</dbReference>
<dbReference type="Gene3D" id="3.40.50.720">
    <property type="entry name" value="NAD(P)-binding Rossmann-like Domain"/>
    <property type="match status" value="1"/>
</dbReference>
<reference evidence="13" key="1">
    <citation type="submission" date="2016-10" db="EMBL/GenBank/DDBJ databases">
        <authorList>
            <person name="Varghese N."/>
            <person name="Submissions S."/>
        </authorList>
    </citation>
    <scope>NUCLEOTIDE SEQUENCE [LARGE SCALE GENOMIC DNA]</scope>
    <source>
        <strain evidence="13">NRRL B-59562</strain>
    </source>
</reference>
<dbReference type="EC" id="1.5.1.50" evidence="7"/>
<evidence type="ECO:0000256" key="8">
    <source>
        <dbReference type="ARBA" id="ARBA00039631"/>
    </source>
</evidence>
<dbReference type="RefSeq" id="WP_090226899.1">
    <property type="nucleotide sequence ID" value="NZ_FNNU01000002.1"/>
</dbReference>
<evidence type="ECO:0000256" key="1">
    <source>
        <dbReference type="ARBA" id="ARBA00012856"/>
    </source>
</evidence>
<dbReference type="PROSITE" id="PS00061">
    <property type="entry name" value="ADH_SHORT"/>
    <property type="match status" value="1"/>
</dbReference>
<dbReference type="InterPro" id="IPR036291">
    <property type="entry name" value="NAD(P)-bd_dom_sf"/>
</dbReference>
<dbReference type="EMBL" id="FNNU01000002">
    <property type="protein sequence ID" value="SDW90509.1"/>
    <property type="molecule type" value="Genomic_DNA"/>
</dbReference>
<dbReference type="NCBIfam" id="NF005066">
    <property type="entry name" value="PRK06483.1"/>
    <property type="match status" value="1"/>
</dbReference>
<name>A0A1H2XE18_9PSED</name>
<keyword evidence="2" id="KW-0554">One-carbon metabolism</keyword>
<evidence type="ECO:0000256" key="6">
    <source>
        <dbReference type="ARBA" id="ARBA00038212"/>
    </source>
</evidence>
<evidence type="ECO:0000256" key="3">
    <source>
        <dbReference type="ARBA" id="ARBA00022857"/>
    </source>
</evidence>
<keyword evidence="4" id="KW-0560">Oxidoreductase</keyword>
<organism evidence="12 13">
    <name type="scientific">Pseudomonas kuykendallii</name>
    <dbReference type="NCBI Taxonomy" id="1007099"/>
    <lineage>
        <taxon>Bacteria</taxon>
        <taxon>Pseudomonadati</taxon>
        <taxon>Pseudomonadota</taxon>
        <taxon>Gammaproteobacteria</taxon>
        <taxon>Pseudomonadales</taxon>
        <taxon>Pseudomonadaceae</taxon>
        <taxon>Pseudomonas</taxon>
    </lineage>
</organism>